<feature type="non-terminal residue" evidence="1">
    <location>
        <position position="111"/>
    </location>
</feature>
<keyword evidence="1" id="KW-0282">Flagellum</keyword>
<accession>T1APN4</accession>
<sequence>MLIKTFEGADMNDALKKVKKELGGDAVILSSRKVHPDAAGGSRGGVVVTAGLPQVDPPWAQHLPGAPEETSGGVRVSEMDALREMVERMEREWGAGSSQALRGLISRIGEV</sequence>
<reference evidence="1" key="1">
    <citation type="submission" date="2013-08" db="EMBL/GenBank/DDBJ databases">
        <authorList>
            <person name="Mendez C."/>
            <person name="Richter M."/>
            <person name="Ferrer M."/>
            <person name="Sanchez J."/>
        </authorList>
    </citation>
    <scope>NUCLEOTIDE SEQUENCE</scope>
</reference>
<reference evidence="1" key="2">
    <citation type="journal article" date="2014" name="ISME J.">
        <title>Microbial stratification in low pH oxic and suboxic macroscopic growths along an acid mine drainage.</title>
        <authorList>
            <person name="Mendez-Garcia C."/>
            <person name="Mesa V."/>
            <person name="Sprenger R.R."/>
            <person name="Richter M."/>
            <person name="Diez M.S."/>
            <person name="Solano J."/>
            <person name="Bargiela R."/>
            <person name="Golyshina O.V."/>
            <person name="Manteca A."/>
            <person name="Ramos J.L."/>
            <person name="Gallego J.R."/>
            <person name="Llorente I."/>
            <person name="Martins Dos Santos V.A."/>
            <person name="Jensen O.N."/>
            <person name="Pelaez A.I."/>
            <person name="Sanchez J."/>
            <person name="Ferrer M."/>
        </authorList>
    </citation>
    <scope>NUCLEOTIDE SEQUENCE</scope>
</reference>
<organism evidence="1">
    <name type="scientific">mine drainage metagenome</name>
    <dbReference type="NCBI Taxonomy" id="410659"/>
    <lineage>
        <taxon>unclassified sequences</taxon>
        <taxon>metagenomes</taxon>
        <taxon>ecological metagenomes</taxon>
    </lineage>
</organism>
<keyword evidence="1" id="KW-0966">Cell projection</keyword>
<gene>
    <name evidence="1" type="ORF">B1A_15849</name>
</gene>
<dbReference type="AlphaFoldDB" id="T1APN4"/>
<evidence type="ECO:0000313" key="1">
    <source>
        <dbReference type="EMBL" id="EQD42669.1"/>
    </source>
</evidence>
<protein>
    <submittedName>
        <fullName evidence="1">Flagellar biosynthesis protein FlhF</fullName>
    </submittedName>
</protein>
<proteinExistence type="predicted"/>
<dbReference type="EMBL" id="AUZX01011636">
    <property type="protein sequence ID" value="EQD42669.1"/>
    <property type="molecule type" value="Genomic_DNA"/>
</dbReference>
<name>T1APN4_9ZZZZ</name>
<keyword evidence="1" id="KW-0969">Cilium</keyword>
<comment type="caution">
    <text evidence="1">The sequence shown here is derived from an EMBL/GenBank/DDBJ whole genome shotgun (WGS) entry which is preliminary data.</text>
</comment>